<dbReference type="EMBL" id="MU006701">
    <property type="protein sequence ID" value="KAF2634009.1"/>
    <property type="molecule type" value="Genomic_DNA"/>
</dbReference>
<reference evidence="1" key="1">
    <citation type="journal article" date="2020" name="Stud. Mycol.">
        <title>101 Dothideomycetes genomes: a test case for predicting lifestyles and emergence of pathogens.</title>
        <authorList>
            <person name="Haridas S."/>
            <person name="Albert R."/>
            <person name="Binder M."/>
            <person name="Bloem J."/>
            <person name="Labutti K."/>
            <person name="Salamov A."/>
            <person name="Andreopoulos B."/>
            <person name="Baker S."/>
            <person name="Barry K."/>
            <person name="Bills G."/>
            <person name="Bluhm B."/>
            <person name="Cannon C."/>
            <person name="Castanera R."/>
            <person name="Culley D."/>
            <person name="Daum C."/>
            <person name="Ezra D."/>
            <person name="Gonzalez J."/>
            <person name="Henrissat B."/>
            <person name="Kuo A."/>
            <person name="Liang C."/>
            <person name="Lipzen A."/>
            <person name="Lutzoni F."/>
            <person name="Magnuson J."/>
            <person name="Mondo S."/>
            <person name="Nolan M."/>
            <person name="Ohm R."/>
            <person name="Pangilinan J."/>
            <person name="Park H.-J."/>
            <person name="Ramirez L."/>
            <person name="Alfaro M."/>
            <person name="Sun H."/>
            <person name="Tritt A."/>
            <person name="Yoshinaga Y."/>
            <person name="Zwiers L.-H."/>
            <person name="Turgeon B."/>
            <person name="Goodwin S."/>
            <person name="Spatafora J."/>
            <person name="Crous P."/>
            <person name="Grigoriev I."/>
        </authorList>
    </citation>
    <scope>NUCLEOTIDE SEQUENCE</scope>
    <source>
        <strain evidence="1">CBS 525.71</strain>
    </source>
</reference>
<evidence type="ECO:0000313" key="2">
    <source>
        <dbReference type="Proteomes" id="UP000799754"/>
    </source>
</evidence>
<evidence type="ECO:0000313" key="1">
    <source>
        <dbReference type="EMBL" id="KAF2634009.1"/>
    </source>
</evidence>
<gene>
    <name evidence="1" type="ORF">BU25DRAFT_465237</name>
</gene>
<name>A0ACB6SIT3_9PLEO</name>
<organism evidence="1 2">
    <name type="scientific">Macroventuria anomochaeta</name>
    <dbReference type="NCBI Taxonomy" id="301207"/>
    <lineage>
        <taxon>Eukaryota</taxon>
        <taxon>Fungi</taxon>
        <taxon>Dikarya</taxon>
        <taxon>Ascomycota</taxon>
        <taxon>Pezizomycotina</taxon>
        <taxon>Dothideomycetes</taxon>
        <taxon>Pleosporomycetidae</taxon>
        <taxon>Pleosporales</taxon>
        <taxon>Pleosporineae</taxon>
        <taxon>Didymellaceae</taxon>
        <taxon>Macroventuria</taxon>
    </lineage>
</organism>
<keyword evidence="2" id="KW-1185">Reference proteome</keyword>
<proteinExistence type="predicted"/>
<sequence>MHLKSIVVLLSLGALAQAFVIPDYATDGLYLAAIEPDGTETHTRITDIMPIGEREIPEKTENLHSLKPRGDIPTWCGCGYDLDHTGTDQAVAAIKNYFQTITSSLKAQNAVYIVYGGTVAFMCNSDNIDWNGIATEFITTAYEIITSMCGWYIAGTAQWEGGIFRIGYILDTSYFYTGSNLKSLICTSPSFESDLHKLVLLVHCHNHDAGQPKKRRLEAWKLAFPPDSVDGSVPELSNEWLIRKVLEQLNAECITYDNGRACKRKIGGQKEQNCERTLQELTNSKIYAEDTKLVSLLKVLEWSRTCDIYKSPMQSTWLATWMESLMLVLPLLKLVGRRALASSPSNEPKASSEAQARLSIATAPLMAQKVSYFKLRILPPQASLGPVISTDADPALNWPKAYDSSHFNIVAHVNHDARSTRSYARIRTTIRKLLDTSDLRDGYVYSYGVEGNEGYFIKWQNVG</sequence>
<comment type="caution">
    <text evidence="1">The sequence shown here is derived from an EMBL/GenBank/DDBJ whole genome shotgun (WGS) entry which is preliminary data.</text>
</comment>
<accession>A0ACB6SIT3</accession>
<protein>
    <submittedName>
        <fullName evidence="1">Uncharacterized protein</fullName>
    </submittedName>
</protein>
<dbReference type="Proteomes" id="UP000799754">
    <property type="component" value="Unassembled WGS sequence"/>
</dbReference>